<reference evidence="1 2" key="1">
    <citation type="submission" date="2019-09" db="EMBL/GenBank/DDBJ databases">
        <title>Non-baumannii Acinetobacter spp. carrying blaNDM-1 isolated in China.</title>
        <authorList>
            <person name="Cui C."/>
            <person name="Chen C."/>
            <person name="Sun J."/>
            <person name="Liu Y."/>
        </authorList>
    </citation>
    <scope>NUCLEOTIDE SEQUENCE [LARGE SCALE GENOMIC DNA]</scope>
    <source>
        <strain evidence="1 2">B18</strain>
        <plasmid evidence="2">pb18-3</plasmid>
    </source>
</reference>
<name>A0A6C0Y740_9GAMM</name>
<evidence type="ECO:0000313" key="2">
    <source>
        <dbReference type="Proteomes" id="UP000503440"/>
    </source>
</evidence>
<organism evidence="1 2">
    <name type="scientific">Acinetobacter indicus</name>
    <dbReference type="NCBI Taxonomy" id="756892"/>
    <lineage>
        <taxon>Bacteria</taxon>
        <taxon>Pseudomonadati</taxon>
        <taxon>Pseudomonadota</taxon>
        <taxon>Gammaproteobacteria</taxon>
        <taxon>Moraxellales</taxon>
        <taxon>Moraxellaceae</taxon>
        <taxon>Acinetobacter</taxon>
    </lineage>
</organism>
<dbReference type="Proteomes" id="UP000503440">
    <property type="component" value="Plasmid pB18-3"/>
</dbReference>
<gene>
    <name evidence="1" type="ORF">FSC09_17030</name>
</gene>
<protein>
    <submittedName>
        <fullName evidence="1">Uncharacterized protein</fullName>
    </submittedName>
</protein>
<evidence type="ECO:0000313" key="1">
    <source>
        <dbReference type="EMBL" id="QIC72061.1"/>
    </source>
</evidence>
<keyword evidence="1" id="KW-0614">Plasmid</keyword>
<accession>A0A6C0Y740</accession>
<dbReference type="AlphaFoldDB" id="A0A6C0Y740"/>
<proteinExistence type="predicted"/>
<geneLocation type="plasmid" evidence="2">
    <name>pb18-3</name>
</geneLocation>
<dbReference type="EMBL" id="CP044458">
    <property type="protein sequence ID" value="QIC72061.1"/>
    <property type="molecule type" value="Genomic_DNA"/>
</dbReference>
<sequence>MSHLVQNNAYKAAQIKGLVSFIADLNAQGVEVQAVEYFVKSTQVNNDLFKILNAILQNPADKEGFLVYFDKNFPDFQISQRICFNGEYSDNPLEVLGEYEYDYEKVPGNREDTIYQPFLEAVMDANTRYEDLVLDILAELP</sequence>
<dbReference type="RefSeq" id="WP_163146620.1">
    <property type="nucleotide sequence ID" value="NZ_CP044458.1"/>
</dbReference>